<evidence type="ECO:0000256" key="1">
    <source>
        <dbReference type="ARBA" id="ARBA00004123"/>
    </source>
</evidence>
<dbReference type="EMBL" id="KB632429">
    <property type="protein sequence ID" value="ERL95445.1"/>
    <property type="molecule type" value="Genomic_DNA"/>
</dbReference>
<comment type="similarity">
    <text evidence="2">Belongs to the Integrator subunit 2 family.</text>
</comment>
<dbReference type="GO" id="GO:0003676">
    <property type="term" value="F:nucleic acid binding"/>
    <property type="evidence" value="ECO:0007669"/>
    <property type="project" value="InterPro"/>
</dbReference>
<dbReference type="InterPro" id="IPR011545">
    <property type="entry name" value="DEAD/DEAH_box_helicase_dom"/>
</dbReference>
<dbReference type="InterPro" id="IPR007502">
    <property type="entry name" value="Helicase-assoc_dom"/>
</dbReference>
<dbReference type="SMART" id="SM00487">
    <property type="entry name" value="DEXDc"/>
    <property type="match status" value="1"/>
</dbReference>
<evidence type="ECO:0000313" key="5">
    <source>
        <dbReference type="EMBL" id="ERL95445.1"/>
    </source>
</evidence>
<dbReference type="FunFam" id="3.40.50.300:FF:000725">
    <property type="entry name" value="probable ATP-dependent RNA helicase DHX34"/>
    <property type="match status" value="1"/>
</dbReference>
<dbReference type="Pfam" id="PF00270">
    <property type="entry name" value="DEAD"/>
    <property type="match status" value="1"/>
</dbReference>
<sequence>MGLISALDFSKKCTDMKVNILTIVSGMELVNSIVALLSIDFHKLETDVKKEQQLRLKGNTVQNDSLLIGNLSNTSMALEYERSDMTRRLSILLGELLYIQSQIQENTEIVEPESYIKSSDLFDNDIFAEELSDIICIALAELPTTLTIISIVETLLHIHNGPEIVCRVVANFPDSFREVCTYLIQTGEKQEETISSTIRSTTIRLLCRMNPSQALTVRSKCVELCRMPALAILLSLGELQGDNEGDMVAFVSGLLLGNDQTIRNWIALFFRTGQKRKGEASSNALQQLREELLKRLQKIIDLSPEGQIPDTLVVQASALLRLYCALRGIAAIKFQDEEVNLIVQLLTSHPNPTPAGVRFVSIGLCMLIACPSLISQQDHERRSIEWVCVQWLVREEAYFESASGVTASFGEMLLLMAIHFHSQQLSAICELTCATLGMKIAIRHNNMNRMKQVFTQEIFTEQVVTAHAVKVPVTRGLSATMTGFLPIHCIHQLLKSRAFAKHNVNIKNWIYKQICTSVSPLHPVLPMLVEVYVNSIMLPNSKTTEHTNKPLTENEIRRVFQSSVFGQYFDNRQSIFTMDFDLNAEDQDVVVDNTSLTPQLLLLYYLLLYEDCRLNNAQALASLSNQVQHGQFLHLMVSLGLFGPLLKLLATHFPHLTLVEDWLDDMSIRVEKKPVHIDEYMVVSAFNEIETNPYKCAKLLQFMLKVEAIDIWPFAESFAQFAKNVLGSNIPRYLQDLYKDVWLRLNTVLPRRLWVLTVKNLVEDFSLVTKIDVAEDPLQIMRCDDRVFRCAPIYAIVLRVLRASLASSRSQLTQHLQANPRVDAHGQIMNEPDREEICRATIAAQAKPKDPALDRNVLLNISFAAPTNILWDKLPVLDKYGEKVELNRQDFEEFLLIIRIYKDFQQKSKFSKLHKLRSAQRDLPIAQYKSEIVNKLKENRVLLIAGNTGCGKSTQVPQYVMEAGYTKVVCTQPRRIACISLAKRVAYETLTDFKSTIGYQIRFEKSKRADTSVIFMTEGLLLRQASEEETLNSYDVVILDEVHERHLHGDFLIGIMKCVLYKRTNLKLILMSATINLKLFTSYFSEENIEVIQVPGRLYPIEINYKPIVKDPFEKKRDKFNCTPYLQILQMIDEKYLPNQKGDVLIFLNGFSEISTLADAITEYRFVIDSGKCNRMIYNTNVGISKLSEAYISQDSAKQRSGRAGRTGPGVCYRMYSEEDFNSFEGFTPAEIHLVPLDSLILHMISLGLTDIENFPFLEKPSHKAIEESLEKLKFAGALSLSDDCLSLTPLGDSLSQLPVDLSIAKMLIMSTIFGNVNSVLALASLLSVQSPLTQTAYRDSEAQNLRRPLESNHGDPISLLSFFKEWLTIKQSSGPVQGSSTKSQNSKTWSKKRCLEEQRFYEVTKLLDQFRDILTEANLLQKIEEHLTSSERSIRYGELKQLKHMKYELKIESKSRQRKQLKYEMFNYGEDSEKADSKTDLRDVEFRITNDFKRLQKLLNEASADSFKDLMLLKIILTSGFYPQIAVEDEHNSSKTVSERLYHTKNKNYVFLRPMSYFAMNPEILELSNDEIEVPPSGYFSKRPISKKHQVLVFQSILETKKVYLVNAMRMPCIQTLFLFGKTISTNSSLTKFVVDDFLALDVPYLGQAKNLLLKALSLRQKWTQKLEFKLNNPTYKQSDADKEDIFYFIEDLVAYMQSAVAYNMKRLLPADLKDLFSYSSETFNHIKDKLKNPFNPGFAMCPNTVKGGFNVTENVIYDCLNDEDWAYAVEVNIFETGLLCKHCKETFPGRTLFQFMQHEEFCDSKAESAAVQMLLETLVEKEEDVTVPGRRWALQEVRSLVCCYLHQVFIADTTLCKLVHFQGYPSELLEVVVKGVPSMHICLDFLQELMQQPSLNKQIFAIQLLSRLSIQYALPKSLNLCVTALNLLYALLGGISSSQRVKLFKPVLPALVNISEAFPPLTNDIINLLMQLAKICESQASLASHFDSQRGTGLEISAEESAELCDLTKKTFADILDRSVLRGTVYRQE</sequence>
<dbReference type="PANTHER" id="PTHR28608">
    <property type="entry name" value="INTEGRATOR COMPLEX SUBUNIT 2"/>
    <property type="match status" value="1"/>
</dbReference>
<dbReference type="GO" id="GO:0032039">
    <property type="term" value="C:integrator complex"/>
    <property type="evidence" value="ECO:0007669"/>
    <property type="project" value="InterPro"/>
</dbReference>
<protein>
    <recommendedName>
        <fullName evidence="4">Helicase ATP-binding domain-containing protein</fullName>
    </recommendedName>
</protein>
<keyword evidence="3" id="KW-0539">Nucleus</keyword>
<name>U4UYP4_DENPD</name>
<reference evidence="5 6" key="1">
    <citation type="journal article" date="2013" name="Genome Biol.">
        <title>Draft genome of the mountain pine beetle, Dendroctonus ponderosae Hopkins, a major forest pest.</title>
        <authorList>
            <person name="Keeling C.I."/>
            <person name="Yuen M.M."/>
            <person name="Liao N.Y."/>
            <person name="Docking T.R."/>
            <person name="Chan S.K."/>
            <person name="Taylor G.A."/>
            <person name="Palmquist D.L."/>
            <person name="Jackman S.D."/>
            <person name="Nguyen A."/>
            <person name="Li M."/>
            <person name="Henderson H."/>
            <person name="Janes J.K."/>
            <person name="Zhao Y."/>
            <person name="Pandoh P."/>
            <person name="Moore R."/>
            <person name="Sperling F.A."/>
            <person name="Huber D.P."/>
            <person name="Birol I."/>
            <person name="Jones S.J."/>
            <person name="Bohlmann J."/>
        </authorList>
    </citation>
    <scope>NUCLEOTIDE SEQUENCE</scope>
</reference>
<dbReference type="GO" id="GO:0034472">
    <property type="term" value="P:snRNA 3'-end processing"/>
    <property type="evidence" value="ECO:0007669"/>
    <property type="project" value="TreeGrafter"/>
</dbReference>
<dbReference type="STRING" id="77166.U4UYP4"/>
<feature type="domain" description="Helicase ATP-binding" evidence="4">
    <location>
        <begin position="933"/>
        <end position="1093"/>
    </location>
</feature>
<gene>
    <name evidence="5" type="ORF">D910_12708</name>
</gene>
<evidence type="ECO:0000256" key="3">
    <source>
        <dbReference type="ARBA" id="ARBA00023242"/>
    </source>
</evidence>
<organism evidence="5 6">
    <name type="scientific">Dendroctonus ponderosae</name>
    <name type="common">Mountain pine beetle</name>
    <dbReference type="NCBI Taxonomy" id="77166"/>
    <lineage>
        <taxon>Eukaryota</taxon>
        <taxon>Metazoa</taxon>
        <taxon>Ecdysozoa</taxon>
        <taxon>Arthropoda</taxon>
        <taxon>Hexapoda</taxon>
        <taxon>Insecta</taxon>
        <taxon>Pterygota</taxon>
        <taxon>Neoptera</taxon>
        <taxon>Endopterygota</taxon>
        <taxon>Coleoptera</taxon>
        <taxon>Polyphaga</taxon>
        <taxon>Cucujiformia</taxon>
        <taxon>Curculionidae</taxon>
        <taxon>Scolytinae</taxon>
        <taxon>Dendroctonus</taxon>
    </lineage>
</organism>
<dbReference type="PRINTS" id="PR02105">
    <property type="entry name" value="INTSUBUNIT2"/>
</dbReference>
<dbReference type="SUPFAM" id="SSF52540">
    <property type="entry name" value="P-loop containing nucleoside triphosphate hydrolases"/>
    <property type="match status" value="1"/>
</dbReference>
<dbReference type="Pfam" id="PF07717">
    <property type="entry name" value="OB_NTP_bind"/>
    <property type="match status" value="1"/>
</dbReference>
<dbReference type="Pfam" id="PF14750">
    <property type="entry name" value="INTS2"/>
    <property type="match status" value="2"/>
</dbReference>
<comment type="subcellular location">
    <subcellularLocation>
        <location evidence="1">Nucleus</location>
    </subcellularLocation>
</comment>
<evidence type="ECO:0000259" key="4">
    <source>
        <dbReference type="PROSITE" id="PS51192"/>
    </source>
</evidence>
<dbReference type="InterPro" id="IPR014001">
    <property type="entry name" value="Helicase_ATP-bd"/>
</dbReference>
<dbReference type="CDD" id="cd18791">
    <property type="entry name" value="SF2_C_RHA"/>
    <property type="match status" value="1"/>
</dbReference>
<dbReference type="PANTHER" id="PTHR28608:SF1">
    <property type="entry name" value="INTEGRATOR COMPLEX SUBUNIT 2"/>
    <property type="match status" value="1"/>
</dbReference>
<dbReference type="InterPro" id="IPR026236">
    <property type="entry name" value="Int2_metazoa"/>
</dbReference>
<accession>U4UYP4</accession>
<dbReference type="GO" id="GO:0005524">
    <property type="term" value="F:ATP binding"/>
    <property type="evidence" value="ECO:0007669"/>
    <property type="project" value="InterPro"/>
</dbReference>
<evidence type="ECO:0000313" key="6">
    <source>
        <dbReference type="Proteomes" id="UP000030742"/>
    </source>
</evidence>
<dbReference type="OrthoDB" id="3363059at2759"/>
<dbReference type="FunFam" id="1.20.120.1080:FF:000005">
    <property type="entry name" value="ATP-dependent helicase HrpA"/>
    <property type="match status" value="1"/>
</dbReference>
<dbReference type="Gene3D" id="1.20.120.1080">
    <property type="match status" value="1"/>
</dbReference>
<proteinExistence type="inferred from homology"/>
<dbReference type="Proteomes" id="UP000030742">
    <property type="component" value="Unassembled WGS sequence"/>
</dbReference>
<dbReference type="Gene3D" id="3.40.50.300">
    <property type="entry name" value="P-loop containing nucleotide triphosphate hydrolases"/>
    <property type="match status" value="2"/>
</dbReference>
<dbReference type="InterPro" id="IPR029321">
    <property type="entry name" value="INTS2"/>
</dbReference>
<dbReference type="PROSITE" id="PS51192">
    <property type="entry name" value="HELICASE_ATP_BIND_1"/>
    <property type="match status" value="1"/>
</dbReference>
<evidence type="ECO:0000256" key="2">
    <source>
        <dbReference type="ARBA" id="ARBA00006705"/>
    </source>
</evidence>
<dbReference type="SMART" id="SM00847">
    <property type="entry name" value="HA2"/>
    <property type="match status" value="1"/>
</dbReference>
<dbReference type="InterPro" id="IPR011709">
    <property type="entry name" value="DEAD-box_helicase_OB_fold"/>
</dbReference>
<dbReference type="InterPro" id="IPR027417">
    <property type="entry name" value="P-loop_NTPase"/>
</dbReference>